<name>A0A1G9C0A9_9BACT</name>
<dbReference type="STRING" id="1075417.SAMN05421823_102764"/>
<dbReference type="RefSeq" id="WP_089680671.1">
    <property type="nucleotide sequence ID" value="NZ_FNFO01000002.1"/>
</dbReference>
<dbReference type="SUPFAM" id="SSF48452">
    <property type="entry name" value="TPR-like"/>
    <property type="match status" value="1"/>
</dbReference>
<gene>
    <name evidence="9" type="ORF">SAMN05421823_102764</name>
</gene>
<dbReference type="Proteomes" id="UP000198510">
    <property type="component" value="Unassembled WGS sequence"/>
</dbReference>
<keyword evidence="4" id="KW-0472">Membrane</keyword>
<feature type="domain" description="RagB/SusD" evidence="7">
    <location>
        <begin position="460"/>
        <end position="492"/>
    </location>
</feature>
<dbReference type="AlphaFoldDB" id="A0A1G9C0A9"/>
<dbReference type="OrthoDB" id="9792139at2"/>
<protein>
    <submittedName>
        <fullName evidence="9">Starch-binding associating with outer membrane</fullName>
    </submittedName>
</protein>
<comment type="similarity">
    <text evidence="2">Belongs to the SusD family.</text>
</comment>
<proteinExistence type="inferred from homology"/>
<evidence type="ECO:0000256" key="6">
    <source>
        <dbReference type="SAM" id="SignalP"/>
    </source>
</evidence>
<evidence type="ECO:0000259" key="7">
    <source>
        <dbReference type="Pfam" id="PF07980"/>
    </source>
</evidence>
<evidence type="ECO:0000256" key="2">
    <source>
        <dbReference type="ARBA" id="ARBA00006275"/>
    </source>
</evidence>
<evidence type="ECO:0000256" key="3">
    <source>
        <dbReference type="ARBA" id="ARBA00022729"/>
    </source>
</evidence>
<accession>A0A1G9C0A9</accession>
<dbReference type="Pfam" id="PF07980">
    <property type="entry name" value="SusD_RagB"/>
    <property type="match status" value="2"/>
</dbReference>
<dbReference type="GO" id="GO:0009279">
    <property type="term" value="C:cell outer membrane"/>
    <property type="evidence" value="ECO:0007669"/>
    <property type="project" value="UniProtKB-SubCell"/>
</dbReference>
<feature type="signal peptide" evidence="6">
    <location>
        <begin position="1"/>
        <end position="22"/>
    </location>
</feature>
<dbReference type="Pfam" id="PF14322">
    <property type="entry name" value="SusD-like_3"/>
    <property type="match status" value="1"/>
</dbReference>
<feature type="domain" description="SusD-like N-terminal" evidence="8">
    <location>
        <begin position="80"/>
        <end position="215"/>
    </location>
</feature>
<keyword evidence="5" id="KW-0998">Cell outer membrane</keyword>
<dbReference type="InterPro" id="IPR011990">
    <property type="entry name" value="TPR-like_helical_dom_sf"/>
</dbReference>
<evidence type="ECO:0000256" key="1">
    <source>
        <dbReference type="ARBA" id="ARBA00004442"/>
    </source>
</evidence>
<reference evidence="9 10" key="1">
    <citation type="submission" date="2016-10" db="EMBL/GenBank/DDBJ databases">
        <authorList>
            <person name="de Groot N.N."/>
        </authorList>
    </citation>
    <scope>NUCLEOTIDE SEQUENCE [LARGE SCALE GENOMIC DNA]</scope>
    <source>
        <strain evidence="9 10">DSM 25186</strain>
    </source>
</reference>
<evidence type="ECO:0000256" key="4">
    <source>
        <dbReference type="ARBA" id="ARBA00023136"/>
    </source>
</evidence>
<feature type="chain" id="PRO_5011787382" evidence="6">
    <location>
        <begin position="23"/>
        <end position="492"/>
    </location>
</feature>
<keyword evidence="3 6" id="KW-0732">Signal</keyword>
<sequence length="492" mass="55607">MNRYIKLFSLAGCALGFVAFHACTNLEEEVYDQIPQGEFGKNQEQLDALVGPLFGSLADYFGHYAALNTATDEQVIPTRGGDWKDGDQWKRVQQHDWNAQLDDNLFNGLWTFCYNNITSINQQLDNELITSELTKAQLRALRAFYHYVAMDNFGNVIIADGQSSDTPEQSSRAEVYNFIEQELLTVLPNLPTDVVASYGRTNKYVAHMILAKLYLNAEVYTGTAQWEKAKAQCDSIINSNAYGLSGDFFSNFAVRNQDSPEIILAAPMDASARGGMNIQMRTLHYQSQLTYNLPQAPWNGYCTLAEFYNSFEEGDTRKQMWLVGQQYTATGDSIYDEGVPLAFTVTIPDFTMSAGPTARIAGARSVKYQIQANPPGTDQSNDFVIFRLADVYMMRGEAKFRLGDMAGAMEDINYVRERRGVEGFSTLTADDILAERGREFAWEYHRRQDLIRFGRFTDAWEFKPASTEARELYPIPQSQINLNPKLKQNPGY</sequence>
<keyword evidence="10" id="KW-1185">Reference proteome</keyword>
<comment type="subcellular location">
    <subcellularLocation>
        <location evidence="1">Cell outer membrane</location>
    </subcellularLocation>
</comment>
<evidence type="ECO:0000256" key="5">
    <source>
        <dbReference type="ARBA" id="ARBA00023237"/>
    </source>
</evidence>
<dbReference type="EMBL" id="FNFO01000002">
    <property type="protein sequence ID" value="SDK45159.1"/>
    <property type="molecule type" value="Genomic_DNA"/>
</dbReference>
<evidence type="ECO:0000313" key="9">
    <source>
        <dbReference type="EMBL" id="SDK45159.1"/>
    </source>
</evidence>
<evidence type="ECO:0000259" key="8">
    <source>
        <dbReference type="Pfam" id="PF14322"/>
    </source>
</evidence>
<dbReference type="Gene3D" id="1.25.40.390">
    <property type="match status" value="1"/>
</dbReference>
<organism evidence="9 10">
    <name type="scientific">Catalinimonas alkaloidigena</name>
    <dbReference type="NCBI Taxonomy" id="1075417"/>
    <lineage>
        <taxon>Bacteria</taxon>
        <taxon>Pseudomonadati</taxon>
        <taxon>Bacteroidota</taxon>
        <taxon>Cytophagia</taxon>
        <taxon>Cytophagales</taxon>
        <taxon>Catalimonadaceae</taxon>
        <taxon>Catalinimonas</taxon>
    </lineage>
</organism>
<dbReference type="InterPro" id="IPR012944">
    <property type="entry name" value="SusD_RagB_dom"/>
</dbReference>
<feature type="domain" description="RagB/SusD" evidence="7">
    <location>
        <begin position="376"/>
        <end position="458"/>
    </location>
</feature>
<evidence type="ECO:0000313" key="10">
    <source>
        <dbReference type="Proteomes" id="UP000198510"/>
    </source>
</evidence>
<dbReference type="InterPro" id="IPR033985">
    <property type="entry name" value="SusD-like_N"/>
</dbReference>